<dbReference type="SUPFAM" id="SSF82199">
    <property type="entry name" value="SET domain"/>
    <property type="match status" value="1"/>
</dbReference>
<evidence type="ECO:0000256" key="3">
    <source>
        <dbReference type="PROSITE-ProRule" id="PRU00042"/>
    </source>
</evidence>
<dbReference type="PROSITE" id="PS50157">
    <property type="entry name" value="ZINC_FINGER_C2H2_2"/>
    <property type="match status" value="6"/>
</dbReference>
<proteinExistence type="predicted"/>
<evidence type="ECO:0000256" key="2">
    <source>
        <dbReference type="ARBA" id="ARBA00023163"/>
    </source>
</evidence>
<evidence type="ECO:0000256" key="1">
    <source>
        <dbReference type="ARBA" id="ARBA00023015"/>
    </source>
</evidence>
<dbReference type="PROSITE" id="PS50280">
    <property type="entry name" value="SET"/>
    <property type="match status" value="1"/>
</dbReference>
<dbReference type="InterPro" id="IPR050331">
    <property type="entry name" value="Zinc_finger"/>
</dbReference>
<keyword evidence="8" id="KW-1185">Reference proteome</keyword>
<feature type="domain" description="C2H2-type" evidence="5">
    <location>
        <begin position="554"/>
        <end position="579"/>
    </location>
</feature>
<dbReference type="EMBL" id="WHWB01034126">
    <property type="protein sequence ID" value="KAJ7413731.1"/>
    <property type="molecule type" value="Genomic_DNA"/>
</dbReference>
<feature type="domain" description="C2H2-type" evidence="5">
    <location>
        <begin position="469"/>
        <end position="496"/>
    </location>
</feature>
<dbReference type="CDD" id="cd19198">
    <property type="entry name" value="PR-SET_PRDM14"/>
    <property type="match status" value="1"/>
</dbReference>
<feature type="domain" description="C2H2-type" evidence="5">
    <location>
        <begin position="525"/>
        <end position="553"/>
    </location>
</feature>
<dbReference type="Pfam" id="PF00096">
    <property type="entry name" value="zf-C2H2"/>
    <property type="match status" value="3"/>
</dbReference>
<feature type="domain" description="SET" evidence="6">
    <location>
        <begin position="198"/>
        <end position="375"/>
    </location>
</feature>
<evidence type="ECO:0000313" key="8">
    <source>
        <dbReference type="Proteomes" id="UP001145742"/>
    </source>
</evidence>
<comment type="caution">
    <text evidence="7">The sequence shown here is derived from an EMBL/GenBank/DDBJ whole genome shotgun (WGS) entry which is preliminary data.</text>
</comment>
<keyword evidence="3" id="KW-0863">Zinc-finger</keyword>
<dbReference type="Gene3D" id="2.170.270.10">
    <property type="entry name" value="SET domain"/>
    <property type="match status" value="1"/>
</dbReference>
<dbReference type="PROSITE" id="PS00028">
    <property type="entry name" value="ZINC_FINGER_C2H2_1"/>
    <property type="match status" value="5"/>
</dbReference>
<keyword evidence="3" id="KW-0862">Zinc</keyword>
<feature type="region of interest" description="Disordered" evidence="4">
    <location>
        <begin position="100"/>
        <end position="134"/>
    </location>
</feature>
<evidence type="ECO:0000313" key="7">
    <source>
        <dbReference type="EMBL" id="KAJ7413731.1"/>
    </source>
</evidence>
<dbReference type="PANTHER" id="PTHR16515:SF19">
    <property type="entry name" value="PR DOMAIN ZINC FINGER PROTEIN 14"/>
    <property type="match status" value="1"/>
</dbReference>
<evidence type="ECO:0000259" key="5">
    <source>
        <dbReference type="PROSITE" id="PS50157"/>
    </source>
</evidence>
<feature type="domain" description="C2H2-type" evidence="5">
    <location>
        <begin position="440"/>
        <end position="468"/>
    </location>
</feature>
<evidence type="ECO:0000259" key="6">
    <source>
        <dbReference type="PROSITE" id="PS50280"/>
    </source>
</evidence>
<sequence length="579" mass="63976">MALVLVGESVPGDGGDALGMSPNLSSYYPSFLPPAQYFEAAPDFFQPLKPLGGLVPSSPPLPPFTFSRVPAFQGQPPPLPAEPFPSFPLPLYTKLPAPFPSSEGSAGGTVALRSPSPPYPSPRHRAALSPGADGPAGQSYRYHFTEEELNAVLYGALRSSQPTGSLHALSGLRVSSASSGAADSSAPLVDRDSLQLPEGLSVLRVAYGDVSQLGVFCTDPIPKGVRFGPFQGKVVNTSEIKTYDDNSLMWEVAEAPLGSPRIPNAGLRRGFRPPLSRSLQDGLGPVWVVGRVRVGRVREGSVKPNPLLSALQIFEYDRLSHFIDGKGAAGNWMSLVNCARFPEEQNLTAIQCQGEIFYETCKEIFPKQELLVWYGDCYVQFLGIPISLKATSEGKKPPQHIEEAGESFKCERCGKVFAYKYYRDKHLKYTRCVDQGDRKFPCHLCDRSFEKRDRLRIHILHVHEKHRPHKCSVCGKSFSQSSSLNKHMRVHSGERPYKCVYCNKAFTASSILRTHIRQHSGEKPFKCKHCGKAFASHAAHDSHVRRTHSKEKGCMCSLCSQHFPEQEDYNFHMKIHTAH</sequence>
<reference evidence="7" key="1">
    <citation type="submission" date="2019-10" db="EMBL/GenBank/DDBJ databases">
        <authorList>
            <person name="Soares A.E.R."/>
            <person name="Aleixo A."/>
            <person name="Schneider P."/>
            <person name="Miyaki C.Y."/>
            <person name="Schneider M.P."/>
            <person name="Mello C."/>
            <person name="Vasconcelos A.T.R."/>
        </authorList>
    </citation>
    <scope>NUCLEOTIDE SEQUENCE</scope>
    <source>
        <tissue evidence="7">Muscle</tissue>
    </source>
</reference>
<dbReference type="InterPro" id="IPR044408">
    <property type="entry name" value="PRDM14_PR-SET"/>
</dbReference>
<dbReference type="Gene3D" id="3.30.160.60">
    <property type="entry name" value="Classic Zinc Finger"/>
    <property type="match status" value="4"/>
</dbReference>
<organism evidence="7 8">
    <name type="scientific">Willisornis vidua</name>
    <name type="common">Xingu scale-backed antbird</name>
    <dbReference type="NCBI Taxonomy" id="1566151"/>
    <lineage>
        <taxon>Eukaryota</taxon>
        <taxon>Metazoa</taxon>
        <taxon>Chordata</taxon>
        <taxon>Craniata</taxon>
        <taxon>Vertebrata</taxon>
        <taxon>Euteleostomi</taxon>
        <taxon>Archelosauria</taxon>
        <taxon>Archosauria</taxon>
        <taxon>Dinosauria</taxon>
        <taxon>Saurischia</taxon>
        <taxon>Theropoda</taxon>
        <taxon>Coelurosauria</taxon>
        <taxon>Aves</taxon>
        <taxon>Neognathae</taxon>
        <taxon>Neoaves</taxon>
        <taxon>Telluraves</taxon>
        <taxon>Australaves</taxon>
        <taxon>Passeriformes</taxon>
        <taxon>Thamnophilidae</taxon>
        <taxon>Willisornis</taxon>
    </lineage>
</organism>
<dbReference type="Proteomes" id="UP001145742">
    <property type="component" value="Unassembled WGS sequence"/>
</dbReference>
<dbReference type="InterPro" id="IPR046341">
    <property type="entry name" value="SET_dom_sf"/>
</dbReference>
<keyword evidence="3" id="KW-0479">Metal-binding</keyword>
<protein>
    <submittedName>
        <fullName evidence="7">PR domain zinc finger protein 14</fullName>
    </submittedName>
</protein>
<feature type="domain" description="C2H2-type" evidence="5">
    <location>
        <begin position="408"/>
        <end position="439"/>
    </location>
</feature>
<dbReference type="InterPro" id="IPR001214">
    <property type="entry name" value="SET_dom"/>
</dbReference>
<dbReference type="InterPro" id="IPR036236">
    <property type="entry name" value="Znf_C2H2_sf"/>
</dbReference>
<evidence type="ECO:0000256" key="4">
    <source>
        <dbReference type="SAM" id="MobiDB-lite"/>
    </source>
</evidence>
<accession>A0ABQ9D813</accession>
<keyword evidence="1" id="KW-0805">Transcription regulation</keyword>
<dbReference type="InterPro" id="IPR013087">
    <property type="entry name" value="Znf_C2H2_type"/>
</dbReference>
<dbReference type="SUPFAM" id="SSF57667">
    <property type="entry name" value="beta-beta-alpha zinc fingers"/>
    <property type="match status" value="3"/>
</dbReference>
<dbReference type="SMART" id="SM00355">
    <property type="entry name" value="ZnF_C2H2"/>
    <property type="match status" value="6"/>
</dbReference>
<keyword evidence="2" id="KW-0804">Transcription</keyword>
<gene>
    <name evidence="7" type="primary">PRDM14</name>
    <name evidence="7" type="ORF">WISP_88640</name>
</gene>
<dbReference type="PANTHER" id="PTHR16515">
    <property type="entry name" value="PR DOMAIN ZINC FINGER PROTEIN"/>
    <property type="match status" value="1"/>
</dbReference>
<name>A0ABQ9D813_9PASS</name>
<dbReference type="Pfam" id="PF21549">
    <property type="entry name" value="PRDM2_PR"/>
    <property type="match status" value="2"/>
</dbReference>
<feature type="domain" description="C2H2-type" evidence="5">
    <location>
        <begin position="497"/>
        <end position="524"/>
    </location>
</feature>